<dbReference type="Proteomes" id="UP000305131">
    <property type="component" value="Unassembled WGS sequence"/>
</dbReference>
<protein>
    <submittedName>
        <fullName evidence="2">Uncharacterized protein</fullName>
    </submittedName>
</protein>
<dbReference type="EMBL" id="VAUP01000007">
    <property type="protein sequence ID" value="TLX44468.1"/>
    <property type="molecule type" value="Genomic_DNA"/>
</dbReference>
<comment type="caution">
    <text evidence="2">The sequence shown here is derived from an EMBL/GenBank/DDBJ whole genome shotgun (WGS) entry which is preliminary data.</text>
</comment>
<dbReference type="GeneID" id="95772325"/>
<dbReference type="AlphaFoldDB" id="A0A6C1KJJ0"/>
<dbReference type="OrthoDB" id="8456474at2"/>
<evidence type="ECO:0000256" key="1">
    <source>
        <dbReference type="SAM" id="MobiDB-lite"/>
    </source>
</evidence>
<organism evidence="2 3">
    <name type="scientific">Xanthobacter autotrophicus</name>
    <dbReference type="NCBI Taxonomy" id="280"/>
    <lineage>
        <taxon>Bacteria</taxon>
        <taxon>Pseudomonadati</taxon>
        <taxon>Pseudomonadota</taxon>
        <taxon>Alphaproteobacteria</taxon>
        <taxon>Hyphomicrobiales</taxon>
        <taxon>Xanthobacteraceae</taxon>
        <taxon>Xanthobacter</taxon>
    </lineage>
</organism>
<feature type="region of interest" description="Disordered" evidence="1">
    <location>
        <begin position="1"/>
        <end position="23"/>
    </location>
</feature>
<gene>
    <name evidence="2" type="ORF">FBQ73_02490</name>
</gene>
<reference evidence="2 3" key="1">
    <citation type="submission" date="2019-05" db="EMBL/GenBank/DDBJ databases">
        <authorList>
            <person name="Zhou X."/>
        </authorList>
    </citation>
    <scope>NUCLEOTIDE SEQUENCE [LARGE SCALE GENOMIC DNA]</scope>
    <source>
        <strain evidence="2 3">DSM 432</strain>
    </source>
</reference>
<evidence type="ECO:0000313" key="3">
    <source>
        <dbReference type="Proteomes" id="UP000305131"/>
    </source>
</evidence>
<evidence type="ECO:0000313" key="2">
    <source>
        <dbReference type="EMBL" id="TLX44468.1"/>
    </source>
</evidence>
<sequence>MSERSPSRRTSAGRPAPKARAIPFEHQPELRALMMFPTLPAGHMTFPVPDDAFYPHLRRGEFAVVDLADHQPAEGELFLMSYTSPNTECGFVYRICQMRGRREFQRPDGCMVLRPEEGAVPVVCWTACHWIPPGTREGYAAALRTGCVGTSEGPFTTEHAAEKLVGRIVGVWVPGRREAA</sequence>
<name>A0A6C1KJJ0_XANAU</name>
<dbReference type="RefSeq" id="WP_138397955.1">
    <property type="nucleotide sequence ID" value="NZ_JBAFVI010000012.1"/>
</dbReference>
<accession>A0A6C1KJJ0</accession>
<proteinExistence type="predicted"/>